<evidence type="ECO:0000256" key="4">
    <source>
        <dbReference type="ARBA" id="ARBA00022795"/>
    </source>
</evidence>
<keyword evidence="3" id="KW-0678">Repressor</keyword>
<evidence type="ECO:0000256" key="6">
    <source>
        <dbReference type="ARBA" id="ARBA00023163"/>
    </source>
</evidence>
<name>A0ABQ1RQ22_9BURK</name>
<dbReference type="Proteomes" id="UP000597138">
    <property type="component" value="Unassembled WGS sequence"/>
</dbReference>
<dbReference type="SUPFAM" id="SSF101498">
    <property type="entry name" value="Anti-sigma factor FlgM"/>
    <property type="match status" value="1"/>
</dbReference>
<evidence type="ECO:0000256" key="7">
    <source>
        <dbReference type="ARBA" id="ARBA00024739"/>
    </source>
</evidence>
<comment type="similarity">
    <text evidence="1">Belongs to the FlgM family.</text>
</comment>
<feature type="domain" description="Anti-sigma-28 factor FlgM C-terminal" evidence="9">
    <location>
        <begin position="82"/>
        <end position="121"/>
    </location>
</feature>
<keyword evidence="5" id="KW-0805">Transcription regulation</keyword>
<evidence type="ECO:0000313" key="11">
    <source>
        <dbReference type="Proteomes" id="UP000597138"/>
    </source>
</evidence>
<keyword evidence="11" id="KW-1185">Reference proteome</keyword>
<evidence type="ECO:0000256" key="5">
    <source>
        <dbReference type="ARBA" id="ARBA00023015"/>
    </source>
</evidence>
<gene>
    <name evidence="10" type="ORF">GCM10010985_32360</name>
</gene>
<evidence type="ECO:0000313" key="10">
    <source>
        <dbReference type="EMBL" id="GGD75352.1"/>
    </source>
</evidence>
<dbReference type="InterPro" id="IPR035890">
    <property type="entry name" value="Anti-sigma-28_factor_FlgM_sf"/>
</dbReference>
<sequence length="129" mass="13758">MAGVSHAPSHGKGFNARTVKELMQARSETMKIQSNNNTAMPELINVQRATNERDYAMTPQHADAIAADSSTVRLLSTSTLRASSATNIDLDLDIDKVASIKAALRGGTYSIDSGRVADGMLGLARDLLQ</sequence>
<comment type="caution">
    <text evidence="10">The sequence shown here is derived from an EMBL/GenBank/DDBJ whole genome shotgun (WGS) entry which is preliminary data.</text>
</comment>
<evidence type="ECO:0000259" key="9">
    <source>
        <dbReference type="Pfam" id="PF04316"/>
    </source>
</evidence>
<proteinExistence type="inferred from homology"/>
<protein>
    <recommendedName>
        <fullName evidence="2">Negative regulator of flagellin synthesis</fullName>
    </recommendedName>
    <alternativeName>
        <fullName evidence="8">Anti-sigma-28 factor</fullName>
    </alternativeName>
</protein>
<dbReference type="InterPro" id="IPR007412">
    <property type="entry name" value="FlgM"/>
</dbReference>
<dbReference type="Pfam" id="PF04316">
    <property type="entry name" value="FlgM"/>
    <property type="match status" value="1"/>
</dbReference>
<keyword evidence="4" id="KW-1005">Bacterial flagellum biogenesis</keyword>
<dbReference type="NCBIfam" id="TIGR03824">
    <property type="entry name" value="FlgM_jcvi"/>
    <property type="match status" value="1"/>
</dbReference>
<dbReference type="EMBL" id="BMEG01000005">
    <property type="protein sequence ID" value="GGD75352.1"/>
    <property type="molecule type" value="Genomic_DNA"/>
</dbReference>
<keyword evidence="6" id="KW-0804">Transcription</keyword>
<accession>A0ABQ1RQ22</accession>
<evidence type="ECO:0000256" key="2">
    <source>
        <dbReference type="ARBA" id="ARBA00017823"/>
    </source>
</evidence>
<comment type="function">
    <text evidence="7">Responsible for the coupling of flagellin expression to flagellar assembly by preventing expression of the flagellin genes when a component of the middle class of proteins is defective. It negatively regulates flagellar genes by inhibiting the activity of FliA by directly binding to FliA.</text>
</comment>
<reference evidence="11" key="1">
    <citation type="journal article" date="2019" name="Int. J. Syst. Evol. Microbiol.">
        <title>The Global Catalogue of Microorganisms (GCM) 10K type strain sequencing project: providing services to taxonomists for standard genome sequencing and annotation.</title>
        <authorList>
            <consortium name="The Broad Institute Genomics Platform"/>
            <consortium name="The Broad Institute Genome Sequencing Center for Infectious Disease"/>
            <person name="Wu L."/>
            <person name="Ma J."/>
        </authorList>
    </citation>
    <scope>NUCLEOTIDE SEQUENCE [LARGE SCALE GENOMIC DNA]</scope>
    <source>
        <strain evidence="11">CGMCC 1.11013</strain>
    </source>
</reference>
<evidence type="ECO:0000256" key="1">
    <source>
        <dbReference type="ARBA" id="ARBA00005322"/>
    </source>
</evidence>
<dbReference type="InterPro" id="IPR031316">
    <property type="entry name" value="FlgM_C"/>
</dbReference>
<evidence type="ECO:0000256" key="8">
    <source>
        <dbReference type="ARBA" id="ARBA00030117"/>
    </source>
</evidence>
<evidence type="ECO:0000256" key="3">
    <source>
        <dbReference type="ARBA" id="ARBA00022491"/>
    </source>
</evidence>
<organism evidence="10 11">
    <name type="scientific">Caballeronia grimmiae</name>
    <dbReference type="NCBI Taxonomy" id="1071679"/>
    <lineage>
        <taxon>Bacteria</taxon>
        <taxon>Pseudomonadati</taxon>
        <taxon>Pseudomonadota</taxon>
        <taxon>Betaproteobacteria</taxon>
        <taxon>Burkholderiales</taxon>
        <taxon>Burkholderiaceae</taxon>
        <taxon>Caballeronia</taxon>
    </lineage>
</organism>